<dbReference type="EMBL" id="NRGQ01000062">
    <property type="protein sequence ID" value="PCC41159.1"/>
    <property type="molecule type" value="Genomic_DNA"/>
</dbReference>
<organism evidence="1 2">
    <name type="scientific">Brevibacterium aurantiacum</name>
    <dbReference type="NCBI Taxonomy" id="273384"/>
    <lineage>
        <taxon>Bacteria</taxon>
        <taxon>Bacillati</taxon>
        <taxon>Actinomycetota</taxon>
        <taxon>Actinomycetes</taxon>
        <taxon>Micrococcales</taxon>
        <taxon>Brevibacteriaceae</taxon>
        <taxon>Brevibacterium</taxon>
    </lineage>
</organism>
<sequence length="313" mass="35712">MTLAEKPIDLTDAIKDHHIRTAAESVRDSRTVLQRQAIEFTSRRLRPLPTEDVDVESIHVDTDQVRLGLADELAQTSMFDSTRSNILYVREGLVPDFMRETGISDWSIRSVASGTEALRSLLTTVVQAHRRSLEKEILLEPTRLPIRSSYTLPPGETTLQLLPADATSEQFEKYRHYEPWKRGLFRAASFDSFSAEYRIAAMLDRSPAIVWWKRLYDIDNARIAYTTTSNYYPDFVALDTDGRHWIIEGKAENKRNDQIVQAKLNATQTALTKARFDERFDGVLWGYAIAFESDVARADSWHSLIASVRTVTA</sequence>
<proteinExistence type="predicted"/>
<protein>
    <recommendedName>
        <fullName evidence="3">Type III restriction enzyme</fullName>
    </recommendedName>
</protein>
<dbReference type="Proteomes" id="UP000218620">
    <property type="component" value="Unassembled WGS sequence"/>
</dbReference>
<gene>
    <name evidence="1" type="ORF">CIK65_19110</name>
</gene>
<evidence type="ECO:0000313" key="2">
    <source>
        <dbReference type="Proteomes" id="UP000218620"/>
    </source>
</evidence>
<comment type="caution">
    <text evidence="1">The sequence shown here is derived from an EMBL/GenBank/DDBJ whole genome shotgun (WGS) entry which is preliminary data.</text>
</comment>
<name>A0A2A3YPH2_BREAU</name>
<accession>A0A2A3YPH2</accession>
<reference evidence="1 2" key="1">
    <citation type="journal article" date="2017" name="Elife">
        <title>Extensive horizontal gene transfer in cheese-associated bacteria.</title>
        <authorList>
            <person name="Bonham K.S."/>
            <person name="Wolfe B.E."/>
            <person name="Dutton R.J."/>
        </authorList>
    </citation>
    <scope>NUCLEOTIDE SEQUENCE [LARGE SCALE GENOMIC DNA]</scope>
    <source>
        <strain evidence="1 2">962_8</strain>
    </source>
</reference>
<dbReference type="AlphaFoldDB" id="A0A2A3YPH2"/>
<evidence type="ECO:0008006" key="3">
    <source>
        <dbReference type="Google" id="ProtNLM"/>
    </source>
</evidence>
<evidence type="ECO:0000313" key="1">
    <source>
        <dbReference type="EMBL" id="PCC41159.1"/>
    </source>
</evidence>